<evidence type="ECO:0000256" key="4">
    <source>
        <dbReference type="ARBA" id="ARBA00023141"/>
    </source>
</evidence>
<name>E3W9R2_9LACO</name>
<evidence type="ECO:0000259" key="5">
    <source>
        <dbReference type="Pfam" id="PF00275"/>
    </source>
</evidence>
<keyword evidence="3 6" id="KW-0808">Transferase</keyword>
<dbReference type="Gene3D" id="3.65.10.10">
    <property type="entry name" value="Enolpyruvate transferase domain"/>
    <property type="match status" value="2"/>
</dbReference>
<dbReference type="AlphaFoldDB" id="E3W9R2"/>
<evidence type="ECO:0000313" key="6">
    <source>
        <dbReference type="EMBL" id="BAJ41481.1"/>
    </source>
</evidence>
<keyword evidence="1" id="KW-0963">Cytoplasm</keyword>
<evidence type="ECO:0000256" key="2">
    <source>
        <dbReference type="ARBA" id="ARBA00022605"/>
    </source>
</evidence>
<dbReference type="InterPro" id="IPR036968">
    <property type="entry name" value="Enolpyruvate_Tfrase_sf"/>
</dbReference>
<dbReference type="FunFam" id="3.65.10.10:FF:000006">
    <property type="entry name" value="3-phosphoshikimate 1-carboxyvinyltransferase"/>
    <property type="match status" value="1"/>
</dbReference>
<feature type="domain" description="Enolpyruvate transferase" evidence="5">
    <location>
        <begin position="1"/>
        <end position="263"/>
    </location>
</feature>
<accession>E3W9R2</accession>
<gene>
    <name evidence="6" type="primary">aroE</name>
</gene>
<dbReference type="GO" id="GO:0008652">
    <property type="term" value="P:amino acid biosynthetic process"/>
    <property type="evidence" value="ECO:0007669"/>
    <property type="project" value="UniProtKB-KW"/>
</dbReference>
<dbReference type="GO" id="GO:0009423">
    <property type="term" value="P:chorismate biosynthetic process"/>
    <property type="evidence" value="ECO:0007669"/>
    <property type="project" value="TreeGrafter"/>
</dbReference>
<sequence length="277" mass="29738">MKVASAQVKSALIFAALQAKQSSIIVEKLPTRNHTEIMLHQFGAHIRTVDNKVIIVDPGEKLVGQEVTVPGDMSSAAFFLVAATIVPHSKVTLKGVNLNPTRTGIIDILQQMGAKLLIEEQFSTGEPSGDITVENSALRPIHLTAEDIPAVIDELPLVALLAACSDGQSTIRGAQELRVKETDRIKTVVAELRKLGVQVKELPDGMVIDGRPSWDIQDPQLDSYGDHRLGMMDAIAALKADQPLQLAHEDAVAVSYPGFFADLATLLGGAHHDNGLN</sequence>
<protein>
    <submittedName>
        <fullName evidence="6">3-phosphoshikimate 1-carboxyvinyltransferase</fullName>
    </submittedName>
</protein>
<dbReference type="InterPro" id="IPR013792">
    <property type="entry name" value="RNA3'P_cycl/enolpyr_Trfase_a/b"/>
</dbReference>
<reference evidence="6" key="1">
    <citation type="journal article" date="2011" name="FEMS Microbiol. Lett.">
        <title>Intraspecies discrimination of Lactobacillus paraplantarum by PCR.</title>
        <authorList>
            <person name="Saito S."/>
            <person name="Kobayashi M."/>
            <person name="Kimoto-Nira H."/>
            <person name="Aoki R."/>
            <person name="Mizumachi K."/>
            <person name="Miyata S."/>
            <person name="Yamamoto K."/>
            <person name="Kitagawa Y."/>
            <person name="Suzuki C."/>
        </authorList>
    </citation>
    <scope>NUCLEOTIDE SEQUENCE</scope>
    <source>
        <strain evidence="6">FBA1</strain>
    </source>
</reference>
<organism evidence="6">
    <name type="scientific">Lactiplantibacillus paraplantarum</name>
    <dbReference type="NCBI Taxonomy" id="60520"/>
    <lineage>
        <taxon>Bacteria</taxon>
        <taxon>Bacillati</taxon>
        <taxon>Bacillota</taxon>
        <taxon>Bacilli</taxon>
        <taxon>Lactobacillales</taxon>
        <taxon>Lactobacillaceae</taxon>
        <taxon>Lactiplantibacillus</taxon>
    </lineage>
</organism>
<dbReference type="SUPFAM" id="SSF55205">
    <property type="entry name" value="EPT/RTPC-like"/>
    <property type="match status" value="1"/>
</dbReference>
<dbReference type="InterPro" id="IPR023193">
    <property type="entry name" value="EPSP_synthase_CS"/>
</dbReference>
<keyword evidence="4" id="KW-0057">Aromatic amino acid biosynthesis</keyword>
<dbReference type="PROSITE" id="PS00885">
    <property type="entry name" value="EPSP_SYNTHASE_2"/>
    <property type="match status" value="1"/>
</dbReference>
<dbReference type="PANTHER" id="PTHR21090">
    <property type="entry name" value="AROM/DEHYDROQUINATE SYNTHASE"/>
    <property type="match status" value="1"/>
</dbReference>
<dbReference type="GO" id="GO:0009073">
    <property type="term" value="P:aromatic amino acid family biosynthetic process"/>
    <property type="evidence" value="ECO:0007669"/>
    <property type="project" value="UniProtKB-KW"/>
</dbReference>
<evidence type="ECO:0000256" key="3">
    <source>
        <dbReference type="ARBA" id="ARBA00022679"/>
    </source>
</evidence>
<keyword evidence="2" id="KW-0028">Amino-acid biosynthesis</keyword>
<dbReference type="InterPro" id="IPR001986">
    <property type="entry name" value="Enolpyruvate_Tfrase_dom"/>
</dbReference>
<proteinExistence type="predicted"/>
<evidence type="ECO:0000256" key="1">
    <source>
        <dbReference type="ARBA" id="ARBA00022490"/>
    </source>
</evidence>
<dbReference type="EMBL" id="AB520823">
    <property type="protein sequence ID" value="BAJ41481.1"/>
    <property type="molecule type" value="Genomic_DNA"/>
</dbReference>
<dbReference type="PANTHER" id="PTHR21090:SF5">
    <property type="entry name" value="PENTAFUNCTIONAL AROM POLYPEPTIDE"/>
    <property type="match status" value="1"/>
</dbReference>
<dbReference type="GO" id="GO:0003866">
    <property type="term" value="F:3-phosphoshikimate 1-carboxyvinyltransferase activity"/>
    <property type="evidence" value="ECO:0007669"/>
    <property type="project" value="TreeGrafter"/>
</dbReference>
<dbReference type="Pfam" id="PF00275">
    <property type="entry name" value="EPSP_synthase"/>
    <property type="match status" value="1"/>
</dbReference>